<evidence type="ECO:0000256" key="1">
    <source>
        <dbReference type="SAM" id="Phobius"/>
    </source>
</evidence>
<evidence type="ECO:0000313" key="3">
    <source>
        <dbReference type="EMBL" id="VFK46052.1"/>
    </source>
</evidence>
<reference evidence="2" key="1">
    <citation type="submission" date="2019-02" db="EMBL/GenBank/DDBJ databases">
        <authorList>
            <person name="Gruber-Vodicka R. H."/>
            <person name="Seah K. B. B."/>
        </authorList>
    </citation>
    <scope>NUCLEOTIDE SEQUENCE</scope>
    <source>
        <strain evidence="3">BECK_S1320</strain>
        <strain evidence="2">BECK_S1321</strain>
    </source>
</reference>
<dbReference type="EMBL" id="CAADFR010000062">
    <property type="protein sequence ID" value="VFK40541.1"/>
    <property type="molecule type" value="Genomic_DNA"/>
</dbReference>
<keyword evidence="1" id="KW-0472">Membrane</keyword>
<dbReference type="EMBL" id="CAADFU010000066">
    <property type="protein sequence ID" value="VFK46052.1"/>
    <property type="molecule type" value="Genomic_DNA"/>
</dbReference>
<name>A0A450YG96_9GAMM</name>
<organism evidence="2">
    <name type="scientific">Candidatus Kentrum sp. SD</name>
    <dbReference type="NCBI Taxonomy" id="2126332"/>
    <lineage>
        <taxon>Bacteria</taxon>
        <taxon>Pseudomonadati</taxon>
        <taxon>Pseudomonadota</taxon>
        <taxon>Gammaproteobacteria</taxon>
        <taxon>Candidatus Kentrum</taxon>
    </lineage>
</organism>
<dbReference type="AlphaFoldDB" id="A0A450YG96"/>
<sequence length="83" mass="9316">MSDLSIFLISRLLVDADNACIVFMQLLGPVIQLAYRSNLAAKLDFVFCFVIQAVFMPVGLKISLILKNARYFLAKSLLPFSCR</sequence>
<protein>
    <submittedName>
        <fullName evidence="2">Uncharacterized protein</fullName>
    </submittedName>
</protein>
<proteinExistence type="predicted"/>
<feature type="transmembrane region" description="Helical" evidence="1">
    <location>
        <begin position="43"/>
        <end position="66"/>
    </location>
</feature>
<evidence type="ECO:0000313" key="2">
    <source>
        <dbReference type="EMBL" id="VFK40541.1"/>
    </source>
</evidence>
<gene>
    <name evidence="3" type="ORF">BECKSD772E_GA0070983_106611</name>
    <name evidence="2" type="ORF">BECKSD772F_GA0070984_106212</name>
</gene>
<accession>A0A450YG96</accession>
<keyword evidence="1" id="KW-1133">Transmembrane helix</keyword>
<keyword evidence="1" id="KW-0812">Transmembrane</keyword>